<feature type="compositionally biased region" description="Basic and acidic residues" evidence="1">
    <location>
        <begin position="8"/>
        <end position="23"/>
    </location>
</feature>
<evidence type="ECO:0000256" key="1">
    <source>
        <dbReference type="SAM" id="MobiDB-lite"/>
    </source>
</evidence>
<proteinExistence type="predicted"/>
<comment type="caution">
    <text evidence="2">The sequence shown here is derived from an EMBL/GenBank/DDBJ whole genome shotgun (WGS) entry which is preliminary data.</text>
</comment>
<dbReference type="EMBL" id="JAVRHZ010000001">
    <property type="protein sequence ID" value="MDT0555163.1"/>
    <property type="molecule type" value="Genomic_DNA"/>
</dbReference>
<accession>A0ABU2YDN5</accession>
<protein>
    <submittedName>
        <fullName evidence="2">Uncharacterized protein</fullName>
    </submittedName>
</protein>
<dbReference type="Pfam" id="PF21857">
    <property type="entry name" value="DUF6913"/>
    <property type="match status" value="1"/>
</dbReference>
<feature type="region of interest" description="Disordered" evidence="1">
    <location>
        <begin position="1"/>
        <end position="23"/>
    </location>
</feature>
<keyword evidence="3" id="KW-1185">Reference proteome</keyword>
<dbReference type="InterPro" id="IPR054207">
    <property type="entry name" value="DUF6913"/>
</dbReference>
<evidence type="ECO:0000313" key="3">
    <source>
        <dbReference type="Proteomes" id="UP001254488"/>
    </source>
</evidence>
<gene>
    <name evidence="2" type="ORF">RM538_04045</name>
</gene>
<name>A0ABU2YDN5_9FLAO</name>
<sequence>MFKKIKQRSLEKQTEKHLEKRDDSQLNTPLKTIGFLIHEVHFKQGDLFYEFYKELTIQPKDIKVFSFLESKKKLPSLKQNQVYNKDFTWNGILQNQNAKEFLNTSFDVLVGYYKNSNPYLDYMVASSNAKFKVGLKNCNPDLYDLIIGVDIENIADFKTELIKYLIILKKI</sequence>
<organism evidence="2 3">
    <name type="scientific">Patiriisocius hiemis</name>
    <dbReference type="NCBI Taxonomy" id="3075604"/>
    <lineage>
        <taxon>Bacteria</taxon>
        <taxon>Pseudomonadati</taxon>
        <taxon>Bacteroidota</taxon>
        <taxon>Flavobacteriia</taxon>
        <taxon>Flavobacteriales</taxon>
        <taxon>Flavobacteriaceae</taxon>
        <taxon>Patiriisocius</taxon>
    </lineage>
</organism>
<evidence type="ECO:0000313" key="2">
    <source>
        <dbReference type="EMBL" id="MDT0555163.1"/>
    </source>
</evidence>
<dbReference type="RefSeq" id="WP_311332111.1">
    <property type="nucleotide sequence ID" value="NZ_JAVRHZ010000001.1"/>
</dbReference>
<dbReference type="Proteomes" id="UP001254488">
    <property type="component" value="Unassembled WGS sequence"/>
</dbReference>
<reference evidence="2 3" key="1">
    <citation type="submission" date="2023-09" db="EMBL/GenBank/DDBJ databases">
        <authorList>
            <person name="Rey-Velasco X."/>
        </authorList>
    </citation>
    <scope>NUCLEOTIDE SEQUENCE [LARGE SCALE GENOMIC DNA]</scope>
    <source>
        <strain evidence="2 3">W242</strain>
    </source>
</reference>